<accession>A0A9P5YTW3</accession>
<evidence type="ECO:0000313" key="3">
    <source>
        <dbReference type="Proteomes" id="UP000807469"/>
    </source>
</evidence>
<dbReference type="AlphaFoldDB" id="A0A9P5YTW3"/>
<keyword evidence="3" id="KW-1185">Reference proteome</keyword>
<protein>
    <submittedName>
        <fullName evidence="2">Uncharacterized protein</fullName>
    </submittedName>
</protein>
<evidence type="ECO:0000256" key="1">
    <source>
        <dbReference type="SAM" id="Phobius"/>
    </source>
</evidence>
<keyword evidence="1" id="KW-0812">Transmembrane</keyword>
<evidence type="ECO:0000313" key="2">
    <source>
        <dbReference type="EMBL" id="KAF9474524.1"/>
    </source>
</evidence>
<comment type="caution">
    <text evidence="2">The sequence shown here is derived from an EMBL/GenBank/DDBJ whole genome shotgun (WGS) entry which is preliminary data.</text>
</comment>
<organism evidence="2 3">
    <name type="scientific">Pholiota conissans</name>
    <dbReference type="NCBI Taxonomy" id="109636"/>
    <lineage>
        <taxon>Eukaryota</taxon>
        <taxon>Fungi</taxon>
        <taxon>Dikarya</taxon>
        <taxon>Basidiomycota</taxon>
        <taxon>Agaricomycotina</taxon>
        <taxon>Agaricomycetes</taxon>
        <taxon>Agaricomycetidae</taxon>
        <taxon>Agaricales</taxon>
        <taxon>Agaricineae</taxon>
        <taxon>Strophariaceae</taxon>
        <taxon>Pholiota</taxon>
    </lineage>
</organism>
<name>A0A9P5YTW3_9AGAR</name>
<proteinExistence type="predicted"/>
<dbReference type="EMBL" id="MU155374">
    <property type="protein sequence ID" value="KAF9474524.1"/>
    <property type="molecule type" value="Genomic_DNA"/>
</dbReference>
<keyword evidence="1" id="KW-1133">Transmembrane helix</keyword>
<feature type="transmembrane region" description="Helical" evidence="1">
    <location>
        <begin position="6"/>
        <end position="24"/>
    </location>
</feature>
<sequence>MDSRVLSSLFLSLIFFSYLFLLHFPGTWERRVKLESQVWHFVSIVIDSSNFLIGTEADPITFSSLYIDITGALSKPSLLAPDTTQFHSP</sequence>
<gene>
    <name evidence="2" type="ORF">BDN70DRAFT_884711</name>
</gene>
<reference evidence="2" key="1">
    <citation type="submission" date="2020-11" db="EMBL/GenBank/DDBJ databases">
        <authorList>
            <consortium name="DOE Joint Genome Institute"/>
            <person name="Ahrendt S."/>
            <person name="Riley R."/>
            <person name="Andreopoulos W."/>
            <person name="Labutti K."/>
            <person name="Pangilinan J."/>
            <person name="Ruiz-Duenas F.J."/>
            <person name="Barrasa J.M."/>
            <person name="Sanchez-Garcia M."/>
            <person name="Camarero S."/>
            <person name="Miyauchi S."/>
            <person name="Serrano A."/>
            <person name="Linde D."/>
            <person name="Babiker R."/>
            <person name="Drula E."/>
            <person name="Ayuso-Fernandez I."/>
            <person name="Pacheco R."/>
            <person name="Padilla G."/>
            <person name="Ferreira P."/>
            <person name="Barriuso J."/>
            <person name="Kellner H."/>
            <person name="Castanera R."/>
            <person name="Alfaro M."/>
            <person name="Ramirez L."/>
            <person name="Pisabarro A.G."/>
            <person name="Kuo A."/>
            <person name="Tritt A."/>
            <person name="Lipzen A."/>
            <person name="He G."/>
            <person name="Yan M."/>
            <person name="Ng V."/>
            <person name="Cullen D."/>
            <person name="Martin F."/>
            <person name="Rosso M.-N."/>
            <person name="Henrissat B."/>
            <person name="Hibbett D."/>
            <person name="Martinez A.T."/>
            <person name="Grigoriev I.V."/>
        </authorList>
    </citation>
    <scope>NUCLEOTIDE SEQUENCE</scope>
    <source>
        <strain evidence="2">CIRM-BRFM 674</strain>
    </source>
</reference>
<keyword evidence="1" id="KW-0472">Membrane</keyword>
<dbReference type="Proteomes" id="UP000807469">
    <property type="component" value="Unassembled WGS sequence"/>
</dbReference>